<dbReference type="AlphaFoldDB" id="A0A2M6UUQ6"/>
<name>A0A2M6UUQ6_9HYPH</name>
<dbReference type="EMBL" id="NJPP01000015">
    <property type="protein sequence ID" value="PIT69930.1"/>
    <property type="molecule type" value="Genomic_DNA"/>
</dbReference>
<gene>
    <name evidence="2" type="ORF">CEV08_05290</name>
</gene>
<evidence type="ECO:0000256" key="1">
    <source>
        <dbReference type="SAM" id="MobiDB-lite"/>
    </source>
</evidence>
<evidence type="ECO:0000313" key="2">
    <source>
        <dbReference type="EMBL" id="PIT69930.1"/>
    </source>
</evidence>
<dbReference type="Proteomes" id="UP000230791">
    <property type="component" value="Unassembled WGS sequence"/>
</dbReference>
<organism evidence="2 3">
    <name type="scientific">Bartonella tribocorum</name>
    <dbReference type="NCBI Taxonomy" id="85701"/>
    <lineage>
        <taxon>Bacteria</taxon>
        <taxon>Pseudomonadati</taxon>
        <taxon>Pseudomonadota</taxon>
        <taxon>Alphaproteobacteria</taxon>
        <taxon>Hyphomicrobiales</taxon>
        <taxon>Bartonellaceae</taxon>
        <taxon>Bartonella</taxon>
    </lineage>
</organism>
<protein>
    <submittedName>
        <fullName evidence="2">Uncharacterized protein</fullName>
    </submittedName>
</protein>
<evidence type="ECO:0000313" key="3">
    <source>
        <dbReference type="Proteomes" id="UP000230791"/>
    </source>
</evidence>
<accession>A0A2M6UUQ6</accession>
<sequence length="84" mass="9523">MMNQSKPYPCPSRQGNKNCLNTRSTNAANDIKLENFITIVNAPKITQELGSFQYDEIGLSFKKMSFKYIPTTLIKPIKNKKPAL</sequence>
<comment type="caution">
    <text evidence="2">The sequence shown here is derived from an EMBL/GenBank/DDBJ whole genome shotgun (WGS) entry which is preliminary data.</text>
</comment>
<proteinExistence type="predicted"/>
<feature type="region of interest" description="Disordered" evidence="1">
    <location>
        <begin position="1"/>
        <end position="21"/>
    </location>
</feature>
<reference evidence="2 3" key="1">
    <citation type="submission" date="2017-06" db="EMBL/GenBank/DDBJ databases">
        <title>Draft genome of Bartonella tribocorum C635.</title>
        <authorList>
            <person name="Hadjadj L."/>
            <person name="Jiyipong T."/>
            <person name="Diene S.M."/>
            <person name="Morand S."/>
            <person name="Rolain J.-M."/>
        </authorList>
    </citation>
    <scope>NUCLEOTIDE SEQUENCE [LARGE SCALE GENOMIC DNA]</scope>
    <source>
        <strain evidence="2 3">C635</strain>
    </source>
</reference>